<dbReference type="InterPro" id="IPR042094">
    <property type="entry name" value="T2SS_GspF_sf"/>
</dbReference>
<organism evidence="12 13">
    <name type="scientific">Natranaerobius thermophilus (strain ATCC BAA-1301 / DSM 18059 / JW/NM-WN-LF)</name>
    <dbReference type="NCBI Taxonomy" id="457570"/>
    <lineage>
        <taxon>Bacteria</taxon>
        <taxon>Bacillati</taxon>
        <taxon>Bacillota</taxon>
        <taxon>Clostridia</taxon>
        <taxon>Natranaerobiales</taxon>
        <taxon>Natranaerobiaceae</taxon>
        <taxon>Natranaerobius</taxon>
    </lineage>
</organism>
<feature type="transmembrane region" description="Helical" evidence="10">
    <location>
        <begin position="174"/>
        <end position="196"/>
    </location>
</feature>
<dbReference type="PROSITE" id="PS00874">
    <property type="entry name" value="T2SP_F"/>
    <property type="match status" value="1"/>
</dbReference>
<keyword evidence="13" id="KW-1185">Reference proteome</keyword>
<proteinExistence type="inferred from homology"/>
<dbReference type="InterPro" id="IPR001992">
    <property type="entry name" value="T2SS_GspF/T4SS_PilC_CS"/>
</dbReference>
<dbReference type="InterPro" id="IPR018076">
    <property type="entry name" value="T2SS_GspF_dom"/>
</dbReference>
<feature type="domain" description="Type II secretion system protein GspF" evidence="11">
    <location>
        <begin position="70"/>
        <end position="193"/>
    </location>
</feature>
<feature type="transmembrane region" description="Helical" evidence="10">
    <location>
        <begin position="224"/>
        <end position="242"/>
    </location>
</feature>
<evidence type="ECO:0000259" key="11">
    <source>
        <dbReference type="Pfam" id="PF00482"/>
    </source>
</evidence>
<dbReference type="PRINTS" id="PR00812">
    <property type="entry name" value="BCTERIALGSPF"/>
</dbReference>
<gene>
    <name evidence="12" type="ordered locus">Nther_1730</name>
</gene>
<dbReference type="eggNOG" id="COG1459">
    <property type="taxonomic scope" value="Bacteria"/>
</dbReference>
<dbReference type="FunFam" id="1.20.81.30:FF:000001">
    <property type="entry name" value="Type II secretion system protein F"/>
    <property type="match status" value="2"/>
</dbReference>
<evidence type="ECO:0000313" key="13">
    <source>
        <dbReference type="Proteomes" id="UP000001683"/>
    </source>
</evidence>
<evidence type="ECO:0000256" key="6">
    <source>
        <dbReference type="ARBA" id="ARBA00022692"/>
    </source>
</evidence>
<reference evidence="12 13" key="2">
    <citation type="journal article" date="2011" name="J. Bacteriol.">
        <title>Complete genome sequence of the anaerobic, halophilic alkalithermophile Natranaerobius thermophilus JW/NM-WN-LF.</title>
        <authorList>
            <person name="Zhao B."/>
            <person name="Mesbah N.M."/>
            <person name="Dalin E."/>
            <person name="Goodwin L."/>
            <person name="Nolan M."/>
            <person name="Pitluck S."/>
            <person name="Chertkov O."/>
            <person name="Brettin T.S."/>
            <person name="Han J."/>
            <person name="Larimer F.W."/>
            <person name="Land M.L."/>
            <person name="Hauser L."/>
            <person name="Kyrpides N."/>
            <person name="Wiegel J."/>
        </authorList>
    </citation>
    <scope>NUCLEOTIDE SEQUENCE [LARGE SCALE GENOMIC DNA]</scope>
    <source>
        <strain evidence="13">ATCC BAA-1301 / DSM 18059 / JW/NM-WN-LF</strain>
    </source>
</reference>
<evidence type="ECO:0000256" key="7">
    <source>
        <dbReference type="ARBA" id="ARBA00022989"/>
    </source>
</evidence>
<evidence type="ECO:0000256" key="5">
    <source>
        <dbReference type="ARBA" id="ARBA00022519"/>
    </source>
</evidence>
<dbReference type="RefSeq" id="WP_012448171.1">
    <property type="nucleotide sequence ID" value="NC_010718.1"/>
</dbReference>
<keyword evidence="7 10" id="KW-1133">Transmembrane helix</keyword>
<dbReference type="HOGENOM" id="CLU_035032_2_1_9"/>
<keyword evidence="3 9" id="KW-0813">Transport</keyword>
<name>B2A562_NATTJ</name>
<evidence type="ECO:0000256" key="1">
    <source>
        <dbReference type="ARBA" id="ARBA00004429"/>
    </source>
</evidence>
<dbReference type="GO" id="GO:0005886">
    <property type="term" value="C:plasma membrane"/>
    <property type="evidence" value="ECO:0007669"/>
    <property type="project" value="UniProtKB-SubCell"/>
</dbReference>
<dbReference type="KEGG" id="nth:Nther_1730"/>
<evidence type="ECO:0000256" key="4">
    <source>
        <dbReference type="ARBA" id="ARBA00022475"/>
    </source>
</evidence>
<keyword evidence="6 9" id="KW-0812">Transmembrane</keyword>
<evidence type="ECO:0000313" key="12">
    <source>
        <dbReference type="EMBL" id="ACB85304.1"/>
    </source>
</evidence>
<dbReference type="PANTHER" id="PTHR30012:SF0">
    <property type="entry name" value="TYPE II SECRETION SYSTEM PROTEIN F-RELATED"/>
    <property type="match status" value="1"/>
</dbReference>
<feature type="domain" description="Type II secretion system protein GspF" evidence="11">
    <location>
        <begin position="274"/>
        <end position="395"/>
    </location>
</feature>
<dbReference type="EMBL" id="CP001034">
    <property type="protein sequence ID" value="ACB85304.1"/>
    <property type="molecule type" value="Genomic_DNA"/>
</dbReference>
<accession>B2A562</accession>
<keyword evidence="4" id="KW-1003">Cell membrane</keyword>
<evidence type="ECO:0000256" key="9">
    <source>
        <dbReference type="RuleBase" id="RU003923"/>
    </source>
</evidence>
<dbReference type="InParanoid" id="B2A562"/>
<protein>
    <submittedName>
        <fullName evidence="12">Type II secretion system protein</fullName>
    </submittedName>
</protein>
<dbReference type="PANTHER" id="PTHR30012">
    <property type="entry name" value="GENERAL SECRETION PATHWAY PROTEIN"/>
    <property type="match status" value="1"/>
</dbReference>
<keyword evidence="5" id="KW-0997">Cell inner membrane</keyword>
<feature type="transmembrane region" description="Helical" evidence="10">
    <location>
        <begin position="376"/>
        <end position="397"/>
    </location>
</feature>
<dbReference type="AlphaFoldDB" id="B2A562"/>
<dbReference type="OrthoDB" id="9805682at2"/>
<comment type="similarity">
    <text evidence="2 9">Belongs to the GSP F family.</text>
</comment>
<dbReference type="Gene3D" id="1.20.81.30">
    <property type="entry name" value="Type II secretion system (T2SS), domain F"/>
    <property type="match status" value="2"/>
</dbReference>
<evidence type="ECO:0000256" key="2">
    <source>
        <dbReference type="ARBA" id="ARBA00005745"/>
    </source>
</evidence>
<evidence type="ECO:0000256" key="10">
    <source>
        <dbReference type="SAM" id="Phobius"/>
    </source>
</evidence>
<keyword evidence="8 10" id="KW-0472">Membrane</keyword>
<sequence length="403" mass="45841">MIKYYYRAKSWTGEEIKGFITADSRETAILNLTNENFCLIELKNYSKRDSLFEYIRKFLDPVTSKELMLFTSQFSTMVRCGIPVIESLDLQTQQLGNKNLTRGLTIVIKSLNSGKSLREAFSDASETFPWLITEMVGAGEESGRLDEILDRLALHYEQEYTLSQKLKSAISYPILLIILAMVVVYILLTVIFPQFINLFEAQGAELPFITRMIFDSGIWMTENFSLIFVLAILLMFLCVYIFRRFGARLILDSVKLKIPVFGDLVIKANVARLTRTAAMLLESGVPLKNSLSIGKNVVSNLKIRRDIDKIIHGIQEGQRMTYCMCGLETFPDLCNRLISVGEETGTLDETLKRIANLYERELSLNVKQITALIEPLMILIMSLIIGLLVLAVIIPVIELWKIF</sequence>
<dbReference type="STRING" id="457570.Nther_1730"/>
<evidence type="ECO:0000256" key="3">
    <source>
        <dbReference type="ARBA" id="ARBA00022448"/>
    </source>
</evidence>
<dbReference type="Pfam" id="PF00482">
    <property type="entry name" value="T2SSF"/>
    <property type="match status" value="2"/>
</dbReference>
<dbReference type="FunCoup" id="B2A562">
    <property type="interactions" value="165"/>
</dbReference>
<dbReference type="Proteomes" id="UP000001683">
    <property type="component" value="Chromosome"/>
</dbReference>
<comment type="subcellular location">
    <subcellularLocation>
        <location evidence="1">Cell inner membrane</location>
        <topology evidence="1">Multi-pass membrane protein</topology>
    </subcellularLocation>
    <subcellularLocation>
        <location evidence="9">Cell membrane</location>
        <topology evidence="9">Multi-pass membrane protein</topology>
    </subcellularLocation>
</comment>
<evidence type="ECO:0000256" key="8">
    <source>
        <dbReference type="ARBA" id="ARBA00023136"/>
    </source>
</evidence>
<dbReference type="InterPro" id="IPR003004">
    <property type="entry name" value="GspF/PilC"/>
</dbReference>
<reference evidence="12 13" key="1">
    <citation type="submission" date="2008-04" db="EMBL/GenBank/DDBJ databases">
        <title>Complete sequence of chromosome of Natranaerobius thermophilus JW/NM-WN-LF.</title>
        <authorList>
            <consortium name="US DOE Joint Genome Institute"/>
            <person name="Copeland A."/>
            <person name="Lucas S."/>
            <person name="Lapidus A."/>
            <person name="Glavina del Rio T."/>
            <person name="Dalin E."/>
            <person name="Tice H."/>
            <person name="Bruce D."/>
            <person name="Goodwin L."/>
            <person name="Pitluck S."/>
            <person name="Chertkov O."/>
            <person name="Brettin T."/>
            <person name="Detter J.C."/>
            <person name="Han C."/>
            <person name="Kuske C.R."/>
            <person name="Schmutz J."/>
            <person name="Larimer F."/>
            <person name="Land M."/>
            <person name="Hauser L."/>
            <person name="Kyrpides N."/>
            <person name="Lykidis A."/>
            <person name="Mesbah N.M."/>
            <person name="Wiegel J."/>
        </authorList>
    </citation>
    <scope>NUCLEOTIDE SEQUENCE [LARGE SCALE GENOMIC DNA]</scope>
    <source>
        <strain evidence="13">ATCC BAA-1301 / DSM 18059 / JW/NM-WN-LF</strain>
    </source>
</reference>
<dbReference type="GO" id="GO:0009306">
    <property type="term" value="P:protein secretion"/>
    <property type="evidence" value="ECO:0007669"/>
    <property type="project" value="InterPro"/>
</dbReference>